<comment type="subcellular location">
    <subcellularLocation>
        <location evidence="1">Endoplasmic reticulum membrane</location>
        <topology evidence="1">Single-pass type I membrane protein</topology>
    </subcellularLocation>
</comment>
<keyword evidence="4" id="KW-0813">Transport</keyword>
<dbReference type="InterPro" id="IPR009567">
    <property type="entry name" value="SARAF"/>
</dbReference>
<dbReference type="GO" id="GO:2001256">
    <property type="term" value="P:regulation of store-operated calcium entry"/>
    <property type="evidence" value="ECO:0007669"/>
    <property type="project" value="InterPro"/>
</dbReference>
<dbReference type="VEuPathDB" id="FungiDB:RhiirA1_439284"/>
<evidence type="ECO:0000256" key="3">
    <source>
        <dbReference type="ARBA" id="ARBA00016584"/>
    </source>
</evidence>
<accession>A0A2I1FTY7</accession>
<evidence type="ECO:0000256" key="13">
    <source>
        <dbReference type="ARBA" id="ARBA00031116"/>
    </source>
</evidence>
<feature type="compositionally biased region" description="Basic residues" evidence="14">
    <location>
        <begin position="269"/>
        <end position="278"/>
    </location>
</feature>
<evidence type="ECO:0000256" key="2">
    <source>
        <dbReference type="ARBA" id="ARBA00006833"/>
    </source>
</evidence>
<evidence type="ECO:0000256" key="4">
    <source>
        <dbReference type="ARBA" id="ARBA00022448"/>
    </source>
</evidence>
<organism evidence="16 17">
    <name type="scientific">Rhizophagus irregularis</name>
    <dbReference type="NCBI Taxonomy" id="588596"/>
    <lineage>
        <taxon>Eukaryota</taxon>
        <taxon>Fungi</taxon>
        <taxon>Fungi incertae sedis</taxon>
        <taxon>Mucoromycota</taxon>
        <taxon>Glomeromycotina</taxon>
        <taxon>Glomeromycetes</taxon>
        <taxon>Glomerales</taxon>
        <taxon>Glomeraceae</taxon>
        <taxon>Rhizophagus</taxon>
    </lineage>
</organism>
<evidence type="ECO:0000256" key="6">
    <source>
        <dbReference type="ARBA" id="ARBA00022692"/>
    </source>
</evidence>
<keyword evidence="8" id="KW-0256">Endoplasmic reticulum</keyword>
<evidence type="ECO:0000256" key="7">
    <source>
        <dbReference type="ARBA" id="ARBA00022729"/>
    </source>
</evidence>
<sequence>MKIQIVSSVISVILISLCLLTFVVEGWDNKVLLEKVRALTLYRGKYTTGRRHKPIKQIECIGGNAGCRYEPDVIQCRNIGLDGINPNWKCEADLPKSLKFGRLKVTCEGYEHPNDQYVLKGSCGLKYTLYLTNDNTNDRKKKQWFNNWFDNVNVDDDEDKSLFSTLFGIAWLGMIGYILYNMYLSCMRTRRGNNRNNRPTNVHSQESRTSDDGAGESPRLNRDSSSSSTRRAYRRENIPYPGFWTGILGGGLTGYLFGRRNNNNNNNYFHRRTRKKRSSPSYSYSTSSINNDSYDYYDWNNDYSDYSSTTTTTASCDYDDTYTAYGFAETDNR</sequence>
<keyword evidence="7" id="KW-0732">Signal</keyword>
<reference evidence="16 17" key="1">
    <citation type="submission" date="2015-10" db="EMBL/GenBank/DDBJ databases">
        <title>Genome analyses suggest a sexual origin of heterokaryosis in a supposedly ancient asexual fungus.</title>
        <authorList>
            <person name="Ropars J."/>
            <person name="Sedzielewska K."/>
            <person name="Noel J."/>
            <person name="Charron P."/>
            <person name="Farinelli L."/>
            <person name="Marton T."/>
            <person name="Kruger M."/>
            <person name="Pelin A."/>
            <person name="Brachmann A."/>
            <person name="Corradi N."/>
        </authorList>
    </citation>
    <scope>NUCLEOTIDE SEQUENCE [LARGE SCALE GENOMIC DNA]</scope>
    <source>
        <strain evidence="16 17">A4</strain>
    </source>
</reference>
<evidence type="ECO:0000256" key="15">
    <source>
        <dbReference type="SAM" id="Phobius"/>
    </source>
</evidence>
<protein>
    <recommendedName>
        <fullName evidence="3">Store-operated calcium entry-associated regulatory factor</fullName>
    </recommendedName>
    <alternativeName>
        <fullName evidence="13">Transmembrane protein 66</fullName>
    </alternativeName>
</protein>
<feature type="region of interest" description="Disordered" evidence="14">
    <location>
        <begin position="264"/>
        <end position="286"/>
    </location>
</feature>
<keyword evidence="12 15" id="KW-0472">Membrane</keyword>
<evidence type="ECO:0000313" key="17">
    <source>
        <dbReference type="Proteomes" id="UP000234323"/>
    </source>
</evidence>
<dbReference type="OrthoDB" id="20303at2759"/>
<evidence type="ECO:0000256" key="8">
    <source>
        <dbReference type="ARBA" id="ARBA00022824"/>
    </source>
</evidence>
<dbReference type="GO" id="GO:0006816">
    <property type="term" value="P:calcium ion transport"/>
    <property type="evidence" value="ECO:0007669"/>
    <property type="project" value="UniProtKB-KW"/>
</dbReference>
<dbReference type="PANTHER" id="PTHR15929">
    <property type="entry name" value="STORE-OPERATED CALCIUM ENTRY-ASSOCIATED REGULATORY FACTOR"/>
    <property type="match status" value="1"/>
</dbReference>
<feature type="transmembrane region" description="Helical" evidence="15">
    <location>
        <begin position="162"/>
        <end position="180"/>
    </location>
</feature>
<comment type="caution">
    <text evidence="16">The sequence shown here is derived from an EMBL/GenBank/DDBJ whole genome shotgun (WGS) entry which is preliminary data.</text>
</comment>
<dbReference type="GO" id="GO:0005789">
    <property type="term" value="C:endoplasmic reticulum membrane"/>
    <property type="evidence" value="ECO:0007669"/>
    <property type="project" value="UniProtKB-SubCell"/>
</dbReference>
<evidence type="ECO:0000256" key="5">
    <source>
        <dbReference type="ARBA" id="ARBA00022568"/>
    </source>
</evidence>
<keyword evidence="11" id="KW-0406">Ion transport</keyword>
<proteinExistence type="inferred from homology"/>
<dbReference type="VEuPathDB" id="FungiDB:RhiirFUN_009629"/>
<comment type="similarity">
    <text evidence="2">Belongs to the SARAF family.</text>
</comment>
<dbReference type="PANTHER" id="PTHR15929:SF0">
    <property type="entry name" value="STORE-OPERATED CALCIUM ENTRY-ASSOCIATED REGULATORY FACTOR"/>
    <property type="match status" value="1"/>
</dbReference>
<dbReference type="EMBL" id="LLXI01000011">
    <property type="protein sequence ID" value="PKY37831.1"/>
    <property type="molecule type" value="Genomic_DNA"/>
</dbReference>
<name>A0A2I1FTY7_9GLOM</name>
<evidence type="ECO:0000256" key="12">
    <source>
        <dbReference type="ARBA" id="ARBA00023136"/>
    </source>
</evidence>
<evidence type="ECO:0000256" key="10">
    <source>
        <dbReference type="ARBA" id="ARBA00022989"/>
    </source>
</evidence>
<dbReference type="AlphaFoldDB" id="A0A2I1FTY7"/>
<evidence type="ECO:0000256" key="9">
    <source>
        <dbReference type="ARBA" id="ARBA00022837"/>
    </source>
</evidence>
<keyword evidence="6 15" id="KW-0812">Transmembrane</keyword>
<feature type="region of interest" description="Disordered" evidence="14">
    <location>
        <begin position="192"/>
        <end position="232"/>
    </location>
</feature>
<evidence type="ECO:0000256" key="11">
    <source>
        <dbReference type="ARBA" id="ARBA00023065"/>
    </source>
</evidence>
<evidence type="ECO:0000256" key="14">
    <source>
        <dbReference type="SAM" id="MobiDB-lite"/>
    </source>
</evidence>
<keyword evidence="17" id="KW-1185">Reference proteome</keyword>
<evidence type="ECO:0000256" key="1">
    <source>
        <dbReference type="ARBA" id="ARBA00004115"/>
    </source>
</evidence>
<gene>
    <name evidence="16" type="ORF">RhiirA4_536767</name>
</gene>
<dbReference type="Pfam" id="PF06682">
    <property type="entry name" value="SARAF"/>
    <property type="match status" value="1"/>
</dbReference>
<dbReference type="Proteomes" id="UP000234323">
    <property type="component" value="Unassembled WGS sequence"/>
</dbReference>
<keyword evidence="10 15" id="KW-1133">Transmembrane helix</keyword>
<feature type="transmembrane region" description="Helical" evidence="15">
    <location>
        <begin position="238"/>
        <end position="257"/>
    </location>
</feature>
<dbReference type="VEuPathDB" id="FungiDB:FUN_007105"/>
<keyword evidence="5" id="KW-0109">Calcium transport</keyword>
<keyword evidence="9" id="KW-0106">Calcium</keyword>
<evidence type="ECO:0000313" key="16">
    <source>
        <dbReference type="EMBL" id="PKY37831.1"/>
    </source>
</evidence>